<dbReference type="PANTHER" id="PTHR47515">
    <property type="entry name" value="LOW CALCIUM RESPONSE LOCUS PROTEIN T"/>
    <property type="match status" value="1"/>
</dbReference>
<evidence type="ECO:0000313" key="2">
    <source>
        <dbReference type="EMBL" id="SDY20417.1"/>
    </source>
</evidence>
<dbReference type="Pfam" id="PF13683">
    <property type="entry name" value="rve_3"/>
    <property type="match status" value="1"/>
</dbReference>
<dbReference type="AlphaFoldDB" id="A0A1H3HYA4"/>
<reference evidence="2 3" key="1">
    <citation type="submission" date="2016-10" db="EMBL/GenBank/DDBJ databases">
        <authorList>
            <person name="de Groot N.N."/>
        </authorList>
    </citation>
    <scope>NUCLEOTIDE SEQUENCE [LARGE SCALE GENOMIC DNA]</scope>
    <source>
        <strain evidence="2 3">DSM 24677</strain>
    </source>
</reference>
<gene>
    <name evidence="2" type="ORF">SAMN05444486_101736</name>
</gene>
<dbReference type="EMBL" id="FNPR01000001">
    <property type="protein sequence ID" value="SDY20417.1"/>
    <property type="molecule type" value="Genomic_DNA"/>
</dbReference>
<dbReference type="InterPro" id="IPR012337">
    <property type="entry name" value="RNaseH-like_sf"/>
</dbReference>
<dbReference type="Proteomes" id="UP000199026">
    <property type="component" value="Unassembled WGS sequence"/>
</dbReference>
<dbReference type="PANTHER" id="PTHR47515:SF3">
    <property type="entry name" value="INTEGRASE CORE DOMAIN PROTEIN"/>
    <property type="match status" value="1"/>
</dbReference>
<dbReference type="InterPro" id="IPR036397">
    <property type="entry name" value="RNaseH_sf"/>
</dbReference>
<dbReference type="PROSITE" id="PS50994">
    <property type="entry name" value="INTEGRASE"/>
    <property type="match status" value="1"/>
</dbReference>
<evidence type="ECO:0000259" key="1">
    <source>
        <dbReference type="PROSITE" id="PS50994"/>
    </source>
</evidence>
<dbReference type="STRING" id="576131.SAMN05444486_101736"/>
<dbReference type="GO" id="GO:0015074">
    <property type="term" value="P:DNA integration"/>
    <property type="evidence" value="ECO:0007669"/>
    <property type="project" value="InterPro"/>
</dbReference>
<dbReference type="InterPro" id="IPR001584">
    <property type="entry name" value="Integrase_cat-core"/>
</dbReference>
<dbReference type="GO" id="GO:0003676">
    <property type="term" value="F:nucleic acid binding"/>
    <property type="evidence" value="ECO:0007669"/>
    <property type="project" value="InterPro"/>
</dbReference>
<feature type="domain" description="Integrase catalytic" evidence="1">
    <location>
        <begin position="1"/>
        <end position="70"/>
    </location>
</feature>
<sequence length="80" mass="9285">MQIYPGSPWENGYNERFNGTLRREALNAEWCYTTKQAEVTINIWLRQYDQIRPHHALSMRPPAPENLLEKLKISGAEQGG</sequence>
<accession>A0A1H3HYA4</accession>
<name>A0A1H3HYA4_9RHOB</name>
<protein>
    <submittedName>
        <fullName evidence="2">Integrase core domain-containing protein</fullName>
    </submittedName>
</protein>
<dbReference type="SUPFAM" id="SSF53098">
    <property type="entry name" value="Ribonuclease H-like"/>
    <property type="match status" value="1"/>
</dbReference>
<dbReference type="GeneID" id="99057995"/>
<dbReference type="OrthoDB" id="9813285at2"/>
<evidence type="ECO:0000313" key="3">
    <source>
        <dbReference type="Proteomes" id="UP000199026"/>
    </source>
</evidence>
<keyword evidence="3" id="KW-1185">Reference proteome</keyword>
<dbReference type="RefSeq" id="WP_089887924.1">
    <property type="nucleotide sequence ID" value="NZ_CALLJM010000050.1"/>
</dbReference>
<organism evidence="2 3">
    <name type="scientific">Lentibacter algarum</name>
    <dbReference type="NCBI Taxonomy" id="576131"/>
    <lineage>
        <taxon>Bacteria</taxon>
        <taxon>Pseudomonadati</taxon>
        <taxon>Pseudomonadota</taxon>
        <taxon>Alphaproteobacteria</taxon>
        <taxon>Rhodobacterales</taxon>
        <taxon>Roseobacteraceae</taxon>
        <taxon>Lentibacter</taxon>
    </lineage>
</organism>
<dbReference type="Gene3D" id="3.30.420.10">
    <property type="entry name" value="Ribonuclease H-like superfamily/Ribonuclease H"/>
    <property type="match status" value="1"/>
</dbReference>
<proteinExistence type="predicted"/>